<evidence type="ECO:0000256" key="2">
    <source>
        <dbReference type="ARBA" id="ARBA00021572"/>
    </source>
</evidence>
<comment type="caution">
    <text evidence="5">The sequence shown here is derived from an EMBL/GenBank/DDBJ whole genome shotgun (WGS) entry which is preliminary data.</text>
</comment>
<dbReference type="AlphaFoldDB" id="A0A7W6H0T4"/>
<dbReference type="SUPFAM" id="SSF54593">
    <property type="entry name" value="Glyoxalase/Bleomycin resistance protein/Dihydroxybiphenyl dioxygenase"/>
    <property type="match status" value="1"/>
</dbReference>
<dbReference type="GO" id="GO:0051213">
    <property type="term" value="F:dioxygenase activity"/>
    <property type="evidence" value="ECO:0007669"/>
    <property type="project" value="UniProtKB-KW"/>
</dbReference>
<accession>A0A7W6H0T4</accession>
<evidence type="ECO:0000256" key="3">
    <source>
        <dbReference type="ARBA" id="ARBA00023251"/>
    </source>
</evidence>
<dbReference type="InterPro" id="IPR000335">
    <property type="entry name" value="Bleomycin-R"/>
</dbReference>
<proteinExistence type="inferred from homology"/>
<dbReference type="RefSeq" id="WP_184562577.1">
    <property type="nucleotide sequence ID" value="NZ_JACIEI010000001.1"/>
</dbReference>
<dbReference type="PROSITE" id="PS51819">
    <property type="entry name" value="VOC"/>
    <property type="match status" value="1"/>
</dbReference>
<reference evidence="5 6" key="1">
    <citation type="submission" date="2020-08" db="EMBL/GenBank/DDBJ databases">
        <title>Genomic Encyclopedia of Type Strains, Phase IV (KMG-IV): sequencing the most valuable type-strain genomes for metagenomic binning, comparative biology and taxonomic classification.</title>
        <authorList>
            <person name="Goeker M."/>
        </authorList>
    </citation>
    <scope>NUCLEOTIDE SEQUENCE [LARGE SCALE GENOMIC DNA]</scope>
    <source>
        <strain evidence="5 6">DSM 102234</strain>
    </source>
</reference>
<evidence type="ECO:0000313" key="5">
    <source>
        <dbReference type="EMBL" id="MBB3992989.1"/>
    </source>
</evidence>
<dbReference type="InterPro" id="IPR037523">
    <property type="entry name" value="VOC_core"/>
</dbReference>
<dbReference type="EMBL" id="JACIEI010000001">
    <property type="protein sequence ID" value="MBB3992989.1"/>
    <property type="molecule type" value="Genomic_DNA"/>
</dbReference>
<dbReference type="GO" id="GO:0046677">
    <property type="term" value="P:response to antibiotic"/>
    <property type="evidence" value="ECO:0007669"/>
    <property type="project" value="UniProtKB-KW"/>
</dbReference>
<keyword evidence="5" id="KW-0223">Dioxygenase</keyword>
<gene>
    <name evidence="5" type="ORF">GGR95_000608</name>
</gene>
<dbReference type="Gene3D" id="3.10.180.10">
    <property type="entry name" value="2,3-Dihydroxybiphenyl 1,2-Dioxygenase, domain 1"/>
    <property type="match status" value="1"/>
</dbReference>
<dbReference type="Proteomes" id="UP000530268">
    <property type="component" value="Unassembled WGS sequence"/>
</dbReference>
<dbReference type="Pfam" id="PF19581">
    <property type="entry name" value="Glyoxalase_7"/>
    <property type="match status" value="1"/>
</dbReference>
<evidence type="ECO:0000313" key="6">
    <source>
        <dbReference type="Proteomes" id="UP000530268"/>
    </source>
</evidence>
<comment type="similarity">
    <text evidence="1">Belongs to the bleomycin resistance protein family.</text>
</comment>
<protein>
    <recommendedName>
        <fullName evidence="2">Bleomycin resistance protein</fullName>
    </recommendedName>
</protein>
<evidence type="ECO:0000259" key="4">
    <source>
        <dbReference type="PROSITE" id="PS51819"/>
    </source>
</evidence>
<keyword evidence="5" id="KW-0560">Oxidoreductase</keyword>
<sequence>MKAPIPILRCFDTKATREFYLDFLEFEPVFEHRFGPDMPLYMAVKKGACELHLSEHFGDGTPGTFIRIEVEDVAAMSEALIAKEYKNAKPGWQRQSWGWDEMSISDPAGNRLIFASRNDV</sequence>
<organism evidence="5 6">
    <name type="scientific">Sulfitobacter undariae</name>
    <dbReference type="NCBI Taxonomy" id="1563671"/>
    <lineage>
        <taxon>Bacteria</taxon>
        <taxon>Pseudomonadati</taxon>
        <taxon>Pseudomonadota</taxon>
        <taxon>Alphaproteobacteria</taxon>
        <taxon>Rhodobacterales</taxon>
        <taxon>Roseobacteraceae</taxon>
        <taxon>Sulfitobacter</taxon>
    </lineage>
</organism>
<keyword evidence="6" id="KW-1185">Reference proteome</keyword>
<dbReference type="GO" id="GO:0016829">
    <property type="term" value="F:lyase activity"/>
    <property type="evidence" value="ECO:0007669"/>
    <property type="project" value="UniProtKB-KW"/>
</dbReference>
<feature type="domain" description="VOC" evidence="4">
    <location>
        <begin position="1"/>
        <end position="117"/>
    </location>
</feature>
<keyword evidence="5" id="KW-0456">Lyase</keyword>
<dbReference type="InterPro" id="IPR029068">
    <property type="entry name" value="Glyas_Bleomycin-R_OHBP_Dase"/>
</dbReference>
<name>A0A7W6H0T4_9RHOB</name>
<keyword evidence="3" id="KW-0046">Antibiotic resistance</keyword>
<evidence type="ECO:0000256" key="1">
    <source>
        <dbReference type="ARBA" id="ARBA00011051"/>
    </source>
</evidence>